<comment type="similarity">
    <text evidence="1">Belongs to the bacterial solute-binding protein 8 family.</text>
</comment>
<evidence type="ECO:0000313" key="6">
    <source>
        <dbReference type="Proteomes" id="UP000054623"/>
    </source>
</evidence>
<protein>
    <submittedName>
        <fullName evidence="5">ABC transporter substrate-binding protein</fullName>
    </submittedName>
    <submittedName>
        <fullName evidence="4">Periplasmic binding protein</fullName>
    </submittedName>
</protein>
<feature type="signal peptide" evidence="2">
    <location>
        <begin position="1"/>
        <end position="25"/>
    </location>
</feature>
<organism evidence="4">
    <name type="scientific">Desulfitobacterium hafniense</name>
    <name type="common">Desulfitobacterium frappieri</name>
    <dbReference type="NCBI Taxonomy" id="49338"/>
    <lineage>
        <taxon>Bacteria</taxon>
        <taxon>Bacillati</taxon>
        <taxon>Bacillota</taxon>
        <taxon>Clostridia</taxon>
        <taxon>Eubacteriales</taxon>
        <taxon>Desulfitobacteriaceae</taxon>
        <taxon>Desulfitobacterium</taxon>
    </lineage>
</organism>
<name>A0A098AXL3_DESHA</name>
<gene>
    <name evidence="5" type="ORF">AT727_21225</name>
    <name evidence="4" type="ORF">DPCES_0469</name>
</gene>
<dbReference type="PROSITE" id="PS51257">
    <property type="entry name" value="PROKAR_LIPOPROTEIN"/>
    <property type="match status" value="1"/>
</dbReference>
<accession>A0A098AXL3</accession>
<evidence type="ECO:0000256" key="2">
    <source>
        <dbReference type="SAM" id="SignalP"/>
    </source>
</evidence>
<dbReference type="PANTHER" id="PTHR30535">
    <property type="entry name" value="VITAMIN B12-BINDING PROTEIN"/>
    <property type="match status" value="1"/>
</dbReference>
<feature type="chain" id="PRO_5038290387" evidence="2">
    <location>
        <begin position="26"/>
        <end position="368"/>
    </location>
</feature>
<dbReference type="GO" id="GO:0071281">
    <property type="term" value="P:cellular response to iron ion"/>
    <property type="evidence" value="ECO:0007669"/>
    <property type="project" value="TreeGrafter"/>
</dbReference>
<dbReference type="PATRIC" id="fig|49338.4.peg.498"/>
<dbReference type="PANTHER" id="PTHR30535:SF34">
    <property type="entry name" value="MOLYBDATE-BINDING PROTEIN MOLA"/>
    <property type="match status" value="1"/>
</dbReference>
<dbReference type="RefSeq" id="WP_005810403.1">
    <property type="nucleotide sequence ID" value="NZ_CABKQQ010000025.1"/>
</dbReference>
<dbReference type="Pfam" id="PF01497">
    <property type="entry name" value="Peripla_BP_2"/>
    <property type="match status" value="1"/>
</dbReference>
<evidence type="ECO:0000256" key="1">
    <source>
        <dbReference type="ARBA" id="ARBA00008814"/>
    </source>
</evidence>
<evidence type="ECO:0000259" key="3">
    <source>
        <dbReference type="PROSITE" id="PS50983"/>
    </source>
</evidence>
<dbReference type="Proteomes" id="UP000054623">
    <property type="component" value="Unassembled WGS sequence"/>
</dbReference>
<reference evidence="4" key="1">
    <citation type="submission" date="2014-07" db="EMBL/GenBank/DDBJ databases">
        <authorList>
            <person name="Hornung V.Bastian."/>
        </authorList>
    </citation>
    <scope>NUCLEOTIDE SEQUENCE</scope>
    <source>
        <strain evidence="4">PCE-S</strain>
    </source>
</reference>
<dbReference type="SUPFAM" id="SSF53807">
    <property type="entry name" value="Helical backbone' metal receptor"/>
    <property type="match status" value="1"/>
</dbReference>
<reference evidence="5 6" key="2">
    <citation type="submission" date="2015-12" db="EMBL/GenBank/DDBJ databases">
        <title>Draft Genome Sequence of Desulfitobacterium hafniense Strain DH, a Sulfate-reducing Bacterium Isolated from Paddy Soils.</title>
        <authorList>
            <person name="Bao P."/>
            <person name="Zhang X."/>
            <person name="Li G."/>
        </authorList>
    </citation>
    <scope>NUCLEOTIDE SEQUENCE [LARGE SCALE GENOMIC DNA]</scope>
    <source>
        <strain evidence="5 6">DH</strain>
    </source>
</reference>
<dbReference type="PROSITE" id="PS50983">
    <property type="entry name" value="FE_B12_PBP"/>
    <property type="match status" value="1"/>
</dbReference>
<dbReference type="InterPro" id="IPR002491">
    <property type="entry name" value="ABC_transptr_periplasmic_BD"/>
</dbReference>
<sequence>MKRFCNGLLASALVLSLLLTGCGAAGGQQPAQASGPEQPAVRTVTDAEGNVVEVPQDISRIAVTPLPWSSVVSAIDGGSQRLASINPGALKAYSGSFFAKLDKNYATLDDTSIGSDFSINVEELLNRQVQVVIIWEYQTAEAAKLKDVGIVPVMVKNGNVQELQDSFKAVGQLLGKEERAKWVNDEYAKAYEKMKSYGEQVKKADKPRVLYLKRSDLTLQGNDNFIKESMELAGADNIAAEAKSITMEEILKLDPEIILLSDFDKFLPQDLYENRIEGQDWSSVSAVVNKRVYKTPVGIYRWDAPGVETPLMMFWLGKMLQPEIFSEVDLKAEMKAFYQDVFDYSLTDEDFGQIFNDKANAASERRIS</sequence>
<dbReference type="InterPro" id="IPR050902">
    <property type="entry name" value="ABC_Transporter_SBP"/>
</dbReference>
<dbReference type="Gene3D" id="1.20.58.2180">
    <property type="match status" value="1"/>
</dbReference>
<evidence type="ECO:0000313" key="5">
    <source>
        <dbReference type="EMBL" id="KTE91642.1"/>
    </source>
</evidence>
<dbReference type="EMBL" id="LOCK01000021">
    <property type="protein sequence ID" value="KTE91642.1"/>
    <property type="molecule type" value="Genomic_DNA"/>
</dbReference>
<dbReference type="Gene3D" id="3.40.50.1980">
    <property type="entry name" value="Nitrogenase molybdenum iron protein domain"/>
    <property type="match status" value="2"/>
</dbReference>
<dbReference type="OrthoDB" id="9787830at2"/>
<evidence type="ECO:0000313" key="4">
    <source>
        <dbReference type="EMBL" id="CDX00356.1"/>
    </source>
</evidence>
<keyword evidence="2" id="KW-0732">Signal</keyword>
<proteinExistence type="inferred from homology"/>
<dbReference type="AlphaFoldDB" id="A0A098AXL3"/>
<dbReference type="EMBL" id="LK996017">
    <property type="protein sequence ID" value="CDX00356.1"/>
    <property type="molecule type" value="Genomic_DNA"/>
</dbReference>
<feature type="domain" description="Fe/B12 periplasmic-binding" evidence="3">
    <location>
        <begin position="60"/>
        <end position="324"/>
    </location>
</feature>